<feature type="transmembrane region" description="Helical" evidence="7">
    <location>
        <begin position="278"/>
        <end position="302"/>
    </location>
</feature>
<feature type="transmembrane region" description="Helical" evidence="7">
    <location>
        <begin position="649"/>
        <end position="674"/>
    </location>
</feature>
<reference evidence="9 10" key="1">
    <citation type="submission" date="2018-06" db="EMBL/GenBank/DDBJ databases">
        <authorList>
            <consortium name="Pathogen Informatics"/>
            <person name="Doyle S."/>
        </authorList>
    </citation>
    <scope>NUCLEOTIDE SEQUENCE [LARGE SCALE GENOMIC DNA]</scope>
    <source>
        <strain evidence="9 10">NCTC10742</strain>
    </source>
</reference>
<dbReference type="EMBL" id="UGQM01000001">
    <property type="protein sequence ID" value="STZ40999.1"/>
    <property type="molecule type" value="Genomic_DNA"/>
</dbReference>
<keyword evidence="5 7" id="KW-1133">Transmembrane helix</keyword>
<name>A0A378SDT9_9MYCO</name>
<gene>
    <name evidence="9" type="primary">mmpL8_1</name>
    <name evidence="9" type="ORF">NCTC10742_00199</name>
</gene>
<keyword evidence="4 7" id="KW-0812">Transmembrane</keyword>
<evidence type="ECO:0000313" key="9">
    <source>
        <dbReference type="EMBL" id="STZ40999.1"/>
    </source>
</evidence>
<dbReference type="RefSeq" id="WP_115326247.1">
    <property type="nucleotide sequence ID" value="NZ_JACKST010000057.1"/>
</dbReference>
<feature type="transmembrane region" description="Helical" evidence="7">
    <location>
        <begin position="368"/>
        <end position="392"/>
    </location>
</feature>
<organism evidence="9 10">
    <name type="scientific">Mycolicibacterium gilvum</name>
    <dbReference type="NCBI Taxonomy" id="1804"/>
    <lineage>
        <taxon>Bacteria</taxon>
        <taxon>Bacillati</taxon>
        <taxon>Actinomycetota</taxon>
        <taxon>Actinomycetes</taxon>
        <taxon>Mycobacteriales</taxon>
        <taxon>Mycobacteriaceae</taxon>
        <taxon>Mycolicibacterium</taxon>
    </lineage>
</organism>
<dbReference type="Proteomes" id="UP000254291">
    <property type="component" value="Unassembled WGS sequence"/>
</dbReference>
<evidence type="ECO:0000256" key="4">
    <source>
        <dbReference type="ARBA" id="ARBA00022692"/>
    </source>
</evidence>
<dbReference type="PROSITE" id="PS50156">
    <property type="entry name" value="SSD"/>
    <property type="match status" value="1"/>
</dbReference>
<feature type="domain" description="SSD" evidence="8">
    <location>
        <begin position="205"/>
        <end position="335"/>
    </location>
</feature>
<dbReference type="PANTHER" id="PTHR33406">
    <property type="entry name" value="MEMBRANE PROTEIN MJ1562-RELATED"/>
    <property type="match status" value="1"/>
</dbReference>
<comment type="similarity">
    <text evidence="2">Belongs to the resistance-nodulation-cell division (RND) (TC 2.A.6) family. MmpL subfamily.</text>
</comment>
<dbReference type="GO" id="GO:0005886">
    <property type="term" value="C:plasma membrane"/>
    <property type="evidence" value="ECO:0007669"/>
    <property type="project" value="UniProtKB-SubCell"/>
</dbReference>
<dbReference type="PANTHER" id="PTHR33406:SF11">
    <property type="entry name" value="MEMBRANE PROTEIN SCO6666-RELATED"/>
    <property type="match status" value="1"/>
</dbReference>
<sequence length="731" mass="76552">MLSRCARWALEAPRRVVVCIALLTVAAGIIGFPVVSHLSAGGFADPGAESSQANRVLSEKFGKGDVQLILVVSGGEGDGEATAAEGRRIVDLLAGSPNVLGVLSPWTSPPEMAAGLRSADGRADLIVADLRGGESDGPGYARELVERIDADLAAGGSSVSVTPGGSAMVFDQITTQTLRDVLIMESIAVPLSLAVLVWVFGGLLVAALPVLVAVVAIVATMAVLRLIAMGTDVSIFALNLASALGLALAIDYTLLIVSRFRDEMTLDHDRSRALRTTMATAGRTIVFSALTVALSMSTLVLFDVPFLRSFGYAGVATVVLCAVAALVFSPALMVLLGDRLMRRPGRHRADGDGRDAVHHRFWFRSTQFVLRHALPVGLAGSALLVCAGLPFLGVKWGYPDDRVLPASASAHQVGDQLREQFVGLSGTETTVVVPDASGISDADWERYATDLSRVPDVTAVAAPAGTFVDGRPAGPAAVGAEIADGSAYLTVTGSAALFSAESENQLADLKAVPGPGGRDVVMTGAAAVNRDSIDSIAEKLPTVLGLTAAVIFVVLFALTRSVVLPLKALVLNGLSLTAAFGALVWIFQDGHLGAFGTTPTGTLVATIPVLLFCIAFGLSMDYEVFLLARIREFWLRSGRSAADLDRSVVLGLAYTGRVVTAAALIMTISFAGLIAAQVSFMRMFGVGLVLAVLVDATLVRMVLLPAYMKLLGRFNWWAPRLPTRAVVRERV</sequence>
<feature type="transmembrane region" description="Helical" evidence="7">
    <location>
        <begin position="181"/>
        <end position="200"/>
    </location>
</feature>
<evidence type="ECO:0000256" key="7">
    <source>
        <dbReference type="SAM" id="Phobius"/>
    </source>
</evidence>
<keyword evidence="6 7" id="KW-0472">Membrane</keyword>
<evidence type="ECO:0000259" key="8">
    <source>
        <dbReference type="PROSITE" id="PS50156"/>
    </source>
</evidence>
<feature type="transmembrane region" description="Helical" evidence="7">
    <location>
        <begin position="607"/>
        <end position="628"/>
    </location>
</feature>
<evidence type="ECO:0000256" key="5">
    <source>
        <dbReference type="ARBA" id="ARBA00022989"/>
    </source>
</evidence>
<dbReference type="InterPro" id="IPR000731">
    <property type="entry name" value="SSD"/>
</dbReference>
<evidence type="ECO:0000256" key="2">
    <source>
        <dbReference type="ARBA" id="ARBA00010157"/>
    </source>
</evidence>
<feature type="transmembrane region" description="Helical" evidence="7">
    <location>
        <begin position="207"/>
        <end position="228"/>
    </location>
</feature>
<comment type="subcellular location">
    <subcellularLocation>
        <location evidence="1">Cell membrane</location>
        <topology evidence="1">Multi-pass membrane protein</topology>
    </subcellularLocation>
</comment>
<feature type="transmembrane region" description="Helical" evidence="7">
    <location>
        <begin position="540"/>
        <end position="558"/>
    </location>
</feature>
<feature type="transmembrane region" description="Helical" evidence="7">
    <location>
        <begin position="314"/>
        <end position="336"/>
    </location>
</feature>
<evidence type="ECO:0000256" key="6">
    <source>
        <dbReference type="ARBA" id="ARBA00023136"/>
    </source>
</evidence>
<evidence type="ECO:0000313" key="10">
    <source>
        <dbReference type="Proteomes" id="UP000254291"/>
    </source>
</evidence>
<dbReference type="InterPro" id="IPR050545">
    <property type="entry name" value="Mycobact_MmpL"/>
</dbReference>
<feature type="transmembrane region" description="Helical" evidence="7">
    <location>
        <begin position="234"/>
        <end position="257"/>
    </location>
</feature>
<dbReference type="Pfam" id="PF03176">
    <property type="entry name" value="MMPL"/>
    <property type="match status" value="2"/>
</dbReference>
<evidence type="ECO:0000256" key="3">
    <source>
        <dbReference type="ARBA" id="ARBA00022475"/>
    </source>
</evidence>
<dbReference type="AlphaFoldDB" id="A0A378SDT9"/>
<dbReference type="InterPro" id="IPR004869">
    <property type="entry name" value="MMPL_dom"/>
</dbReference>
<feature type="transmembrane region" description="Helical" evidence="7">
    <location>
        <begin position="680"/>
        <end position="703"/>
    </location>
</feature>
<accession>A0A378SDT9</accession>
<evidence type="ECO:0000256" key="1">
    <source>
        <dbReference type="ARBA" id="ARBA00004651"/>
    </source>
</evidence>
<protein>
    <submittedName>
        <fullName evidence="9">MMPL domain-containing protein</fullName>
    </submittedName>
</protein>
<feature type="transmembrane region" description="Helical" evidence="7">
    <location>
        <begin position="570"/>
        <end position="587"/>
    </location>
</feature>
<proteinExistence type="inferred from homology"/>
<dbReference type="SUPFAM" id="SSF82866">
    <property type="entry name" value="Multidrug efflux transporter AcrB transmembrane domain"/>
    <property type="match status" value="2"/>
</dbReference>
<keyword evidence="3" id="KW-1003">Cell membrane</keyword>
<dbReference type="Gene3D" id="1.20.1640.10">
    <property type="entry name" value="Multidrug efflux transporter AcrB transmembrane domain"/>
    <property type="match status" value="2"/>
</dbReference>